<evidence type="ECO:0000313" key="3">
    <source>
        <dbReference type="Proteomes" id="UP000054549"/>
    </source>
</evidence>
<gene>
    <name evidence="2" type="ORF">M378DRAFT_15381</name>
</gene>
<dbReference type="HOGENOM" id="CLU_495736_0_0_1"/>
<reference evidence="2 3" key="1">
    <citation type="submission" date="2014-04" db="EMBL/GenBank/DDBJ databases">
        <title>Evolutionary Origins and Diversification of the Mycorrhizal Mutualists.</title>
        <authorList>
            <consortium name="DOE Joint Genome Institute"/>
            <consortium name="Mycorrhizal Genomics Consortium"/>
            <person name="Kohler A."/>
            <person name="Kuo A."/>
            <person name="Nagy L.G."/>
            <person name="Floudas D."/>
            <person name="Copeland A."/>
            <person name="Barry K.W."/>
            <person name="Cichocki N."/>
            <person name="Veneault-Fourrey C."/>
            <person name="LaButti K."/>
            <person name="Lindquist E.A."/>
            <person name="Lipzen A."/>
            <person name="Lundell T."/>
            <person name="Morin E."/>
            <person name="Murat C."/>
            <person name="Riley R."/>
            <person name="Ohm R."/>
            <person name="Sun H."/>
            <person name="Tunlid A."/>
            <person name="Henrissat B."/>
            <person name="Grigoriev I.V."/>
            <person name="Hibbett D.S."/>
            <person name="Martin F."/>
        </authorList>
    </citation>
    <scope>NUCLEOTIDE SEQUENCE [LARGE SCALE GENOMIC DNA]</scope>
    <source>
        <strain evidence="2 3">Koide BX008</strain>
    </source>
</reference>
<dbReference type="Proteomes" id="UP000054549">
    <property type="component" value="Unassembled WGS sequence"/>
</dbReference>
<dbReference type="AlphaFoldDB" id="A0A0C2WPG8"/>
<dbReference type="EMBL" id="KN818333">
    <property type="protein sequence ID" value="KIL58606.1"/>
    <property type="molecule type" value="Genomic_DNA"/>
</dbReference>
<evidence type="ECO:0000256" key="1">
    <source>
        <dbReference type="SAM" id="MobiDB-lite"/>
    </source>
</evidence>
<feature type="region of interest" description="Disordered" evidence="1">
    <location>
        <begin position="465"/>
        <end position="550"/>
    </location>
</feature>
<evidence type="ECO:0000313" key="2">
    <source>
        <dbReference type="EMBL" id="KIL58606.1"/>
    </source>
</evidence>
<feature type="region of interest" description="Disordered" evidence="1">
    <location>
        <begin position="420"/>
        <end position="448"/>
    </location>
</feature>
<feature type="compositionally biased region" description="Low complexity" evidence="1">
    <location>
        <begin position="61"/>
        <end position="78"/>
    </location>
</feature>
<feature type="compositionally biased region" description="Polar residues" evidence="1">
    <location>
        <begin position="51"/>
        <end position="60"/>
    </location>
</feature>
<proteinExistence type="predicted"/>
<feature type="region of interest" description="Disordered" evidence="1">
    <location>
        <begin position="43"/>
        <end position="78"/>
    </location>
</feature>
<dbReference type="OrthoDB" id="2883614at2759"/>
<keyword evidence="3" id="KW-1185">Reference proteome</keyword>
<accession>A0A0C2WPG8</accession>
<sequence>MHSHDASLFTLDSTTLFFYDLSNNARASQTTNQTVDEWAQGIPANAKPRSGTHSVTNRVPSLTTSKSSRTQTTTSESTRSAFQACVKVKGIDDGGLSDQDERIGGEADLARNSPLKGKVRVNSKAGCLISLDSAHLTFFGKNLVRVGKEKKPKLTKEEKKLEKKNHPLLGTKEFRNTAVPTTFIWAAAQVDPWNLGGDTAIRRAFQKIADVVWIEGSENVDDLVMTQVTQRFSDTWRAPIGSAALMIVHAYFESQSVLKDSEEARQEYSRMQLQKHKFLYGRLGVSSSDKKRLFHGPLVVQTFAQHLHAIKGAETVLGLKHTCTTEQLYGALVLASVAVKRALTFWATKQITIKAVREADKSGNPIRFPNLVNEKTGIESNSYAQFSQLLWGDDTKSLMASAQTLTDNDFDVIIKEAQKAMKARRGDSGESTTAPPEDLQPMEISDDDDEEQWLANFAKSSAVLALPASRSEDREQSVLHRSLEEAPQRRKESPPPRTHQHRQESPPPRTHQRRQESPPPRGPQHHEEAHQRREEYPPPRAHQRREEAYK</sequence>
<organism evidence="2 3">
    <name type="scientific">Amanita muscaria (strain Koide BX008)</name>
    <dbReference type="NCBI Taxonomy" id="946122"/>
    <lineage>
        <taxon>Eukaryota</taxon>
        <taxon>Fungi</taxon>
        <taxon>Dikarya</taxon>
        <taxon>Basidiomycota</taxon>
        <taxon>Agaricomycotina</taxon>
        <taxon>Agaricomycetes</taxon>
        <taxon>Agaricomycetidae</taxon>
        <taxon>Agaricales</taxon>
        <taxon>Pluteineae</taxon>
        <taxon>Amanitaceae</taxon>
        <taxon>Amanita</taxon>
    </lineage>
</organism>
<name>A0A0C2WPG8_AMAMK</name>
<feature type="non-terminal residue" evidence="2">
    <location>
        <position position="550"/>
    </location>
</feature>
<protein>
    <submittedName>
        <fullName evidence="2">Uncharacterized protein</fullName>
    </submittedName>
</protein>
<feature type="compositionally biased region" description="Basic and acidic residues" evidence="1">
    <location>
        <begin position="524"/>
        <end position="537"/>
    </location>
</feature>
<feature type="compositionally biased region" description="Basic and acidic residues" evidence="1">
    <location>
        <begin position="470"/>
        <end position="494"/>
    </location>
</feature>
<dbReference type="InParanoid" id="A0A0C2WPG8"/>